<evidence type="ECO:0000256" key="3">
    <source>
        <dbReference type="ARBA" id="ARBA00022723"/>
    </source>
</evidence>
<dbReference type="PANTHER" id="PTHR42994">
    <property type="entry name" value="PEPTIDASE T"/>
    <property type="match status" value="1"/>
</dbReference>
<keyword evidence="3" id="KW-0479">Metal-binding</keyword>
<feature type="domain" description="Peptidase M20 dimerisation" evidence="7">
    <location>
        <begin position="173"/>
        <end position="264"/>
    </location>
</feature>
<accession>A0A381N4Z0</accession>
<keyword evidence="6" id="KW-0482">Metalloprotease</keyword>
<dbReference type="PIRSF" id="PIRSF001123">
    <property type="entry name" value="PepA_GA"/>
    <property type="match status" value="1"/>
</dbReference>
<dbReference type="PROSITE" id="PS00758">
    <property type="entry name" value="ARGE_DAPE_CPG2_1"/>
    <property type="match status" value="1"/>
</dbReference>
<reference evidence="8" key="1">
    <citation type="submission" date="2018-05" db="EMBL/GenBank/DDBJ databases">
        <authorList>
            <person name="Lanie J.A."/>
            <person name="Ng W.-L."/>
            <person name="Kazmierczak K.M."/>
            <person name="Andrzejewski T.M."/>
            <person name="Davidsen T.M."/>
            <person name="Wayne K.J."/>
            <person name="Tettelin H."/>
            <person name="Glass J.I."/>
            <person name="Rusch D."/>
            <person name="Podicherti R."/>
            <person name="Tsui H.-C.T."/>
            <person name="Winkler M.E."/>
        </authorList>
    </citation>
    <scope>NUCLEOTIDE SEQUENCE</scope>
</reference>
<evidence type="ECO:0000256" key="6">
    <source>
        <dbReference type="ARBA" id="ARBA00023049"/>
    </source>
</evidence>
<comment type="cofactor">
    <cofactor evidence="1">
        <name>Zn(2+)</name>
        <dbReference type="ChEBI" id="CHEBI:29105"/>
    </cofactor>
</comment>
<evidence type="ECO:0000256" key="5">
    <source>
        <dbReference type="ARBA" id="ARBA00022833"/>
    </source>
</evidence>
<evidence type="ECO:0000256" key="2">
    <source>
        <dbReference type="ARBA" id="ARBA00022670"/>
    </source>
</evidence>
<dbReference type="PANTHER" id="PTHR42994:SF2">
    <property type="entry name" value="PEPTIDASE"/>
    <property type="match status" value="1"/>
</dbReference>
<protein>
    <recommendedName>
        <fullName evidence="7">Peptidase M20 dimerisation domain-containing protein</fullName>
    </recommendedName>
</protein>
<dbReference type="NCBIfam" id="TIGR01883">
    <property type="entry name" value="PepT-like"/>
    <property type="match status" value="1"/>
</dbReference>
<proteinExistence type="predicted"/>
<keyword evidence="2" id="KW-0645">Protease</keyword>
<dbReference type="GO" id="GO:0006508">
    <property type="term" value="P:proteolysis"/>
    <property type="evidence" value="ECO:0007669"/>
    <property type="project" value="UniProtKB-KW"/>
</dbReference>
<dbReference type="AlphaFoldDB" id="A0A381N4Z0"/>
<dbReference type="InterPro" id="IPR001261">
    <property type="entry name" value="ArgE/DapE_CS"/>
</dbReference>
<organism evidence="8">
    <name type="scientific">marine metagenome</name>
    <dbReference type="NCBI Taxonomy" id="408172"/>
    <lineage>
        <taxon>unclassified sequences</taxon>
        <taxon>metagenomes</taxon>
        <taxon>ecological metagenomes</taxon>
    </lineage>
</organism>
<dbReference type="Gene3D" id="3.40.630.10">
    <property type="entry name" value="Zn peptidases"/>
    <property type="match status" value="1"/>
</dbReference>
<name>A0A381N4Z0_9ZZZZ</name>
<dbReference type="GO" id="GO:0046872">
    <property type="term" value="F:metal ion binding"/>
    <property type="evidence" value="ECO:0007669"/>
    <property type="project" value="UniProtKB-KW"/>
</dbReference>
<dbReference type="SUPFAM" id="SSF55031">
    <property type="entry name" value="Bacterial exopeptidase dimerisation domain"/>
    <property type="match status" value="1"/>
</dbReference>
<evidence type="ECO:0000313" key="8">
    <source>
        <dbReference type="EMBL" id="SUZ48663.1"/>
    </source>
</evidence>
<dbReference type="SUPFAM" id="SSF53187">
    <property type="entry name" value="Zn-dependent exopeptidases"/>
    <property type="match status" value="1"/>
</dbReference>
<dbReference type="EMBL" id="UINC01000079">
    <property type="protein sequence ID" value="SUZ48663.1"/>
    <property type="molecule type" value="Genomic_DNA"/>
</dbReference>
<evidence type="ECO:0000256" key="4">
    <source>
        <dbReference type="ARBA" id="ARBA00022801"/>
    </source>
</evidence>
<dbReference type="GO" id="GO:0008237">
    <property type="term" value="F:metallopeptidase activity"/>
    <property type="evidence" value="ECO:0007669"/>
    <property type="project" value="UniProtKB-KW"/>
</dbReference>
<dbReference type="InterPro" id="IPR036264">
    <property type="entry name" value="Bact_exopeptidase_dim_dom"/>
</dbReference>
<evidence type="ECO:0000259" key="7">
    <source>
        <dbReference type="Pfam" id="PF07687"/>
    </source>
</evidence>
<gene>
    <name evidence="8" type="ORF">METZ01_LOCUS1517</name>
</gene>
<dbReference type="Pfam" id="PF07687">
    <property type="entry name" value="M20_dimer"/>
    <property type="match status" value="1"/>
</dbReference>
<dbReference type="InterPro" id="IPR002933">
    <property type="entry name" value="Peptidase_M20"/>
</dbReference>
<sequence>MADQERLVKTLVELIQIDSPSGEEDAMDAEVSSRLESLGLNVSHDSYNNIIARLTGGGPPLMLSAHLDTVEPGRGIKPFVDGGVLRSDGSTILGGDCKAGVAIVLEGLAAATESSNDNRAIEVVFTRHEEGGLVGAHHLDFSMVSAKEGIVFDGEGPPNRIILSAPSQNVVTAQITGRAAHAGLEPEKGISALLIAADILGRLPLGRIDEETTANIGRLEGGLKRNIIPERAFLDGEFRSRNNEKLADVERKFQGVFDEVASRYPEATIDLDIVSTYLAYNVDAKSEAVAIIGRALAGMGLEPILESTGGGSDANVFIEKGITAVPVGIGVRDFHTTWETAIIAEVLQAAQMCEAIVRGS</sequence>
<dbReference type="InterPro" id="IPR010162">
    <property type="entry name" value="PepT-like"/>
</dbReference>
<dbReference type="Pfam" id="PF01546">
    <property type="entry name" value="Peptidase_M20"/>
    <property type="match status" value="1"/>
</dbReference>
<dbReference type="InterPro" id="IPR008007">
    <property type="entry name" value="Peptidase_M42"/>
</dbReference>
<keyword evidence="5" id="KW-0862">Zinc</keyword>
<dbReference type="InterPro" id="IPR011650">
    <property type="entry name" value="Peptidase_M20_dimer"/>
</dbReference>
<keyword evidence="4" id="KW-0378">Hydrolase</keyword>
<evidence type="ECO:0000256" key="1">
    <source>
        <dbReference type="ARBA" id="ARBA00001947"/>
    </source>
</evidence>
<dbReference type="Gene3D" id="3.30.70.360">
    <property type="match status" value="1"/>
</dbReference>